<organism evidence="3 4">
    <name type="scientific">Lentinus tigrinus ALCF2SS1-6</name>
    <dbReference type="NCBI Taxonomy" id="1328759"/>
    <lineage>
        <taxon>Eukaryota</taxon>
        <taxon>Fungi</taxon>
        <taxon>Dikarya</taxon>
        <taxon>Basidiomycota</taxon>
        <taxon>Agaricomycotina</taxon>
        <taxon>Agaricomycetes</taxon>
        <taxon>Polyporales</taxon>
        <taxon>Polyporaceae</taxon>
        <taxon>Lentinus</taxon>
    </lineage>
</organism>
<comment type="similarity">
    <text evidence="1">Belongs to the RdRP family.</text>
</comment>
<dbReference type="InterPro" id="IPR007855">
    <property type="entry name" value="RDRP"/>
</dbReference>
<dbReference type="GO" id="GO:0031380">
    <property type="term" value="C:nuclear RNA-directed RNA polymerase complex"/>
    <property type="evidence" value="ECO:0007669"/>
    <property type="project" value="TreeGrafter"/>
</dbReference>
<reference evidence="3" key="1">
    <citation type="journal article" date="2018" name="Genome Biol. Evol.">
        <title>Genomics and development of Lentinus tigrinus, a white-rot wood-decaying mushroom with dimorphic fruiting bodies.</title>
        <authorList>
            <person name="Wu B."/>
            <person name="Xu Z."/>
            <person name="Knudson A."/>
            <person name="Carlson A."/>
            <person name="Chen N."/>
            <person name="Kovaka S."/>
            <person name="LaButti K."/>
            <person name="Lipzen A."/>
            <person name="Pennachio C."/>
            <person name="Riley R."/>
            <person name="Schakwitz W."/>
            <person name="Umezawa K."/>
            <person name="Ohm R.A."/>
            <person name="Grigoriev I.V."/>
            <person name="Nagy L.G."/>
            <person name="Gibbons J."/>
            <person name="Hibbett D."/>
        </authorList>
    </citation>
    <scope>NUCLEOTIDE SEQUENCE [LARGE SCALE GENOMIC DNA]</scope>
    <source>
        <strain evidence="3">ALCF2SS1-6</strain>
    </source>
</reference>
<dbReference type="Pfam" id="PF05183">
    <property type="entry name" value="RdRP"/>
    <property type="match status" value="1"/>
</dbReference>
<evidence type="ECO:0000313" key="4">
    <source>
        <dbReference type="Proteomes" id="UP000313359"/>
    </source>
</evidence>
<dbReference type="InterPro" id="IPR057596">
    <property type="entry name" value="RDRP_core"/>
</dbReference>
<dbReference type="OrthoDB" id="6513042at2759"/>
<feature type="domain" description="RDRP core" evidence="2">
    <location>
        <begin position="2"/>
        <end position="103"/>
    </location>
</feature>
<dbReference type="EMBL" id="ML122257">
    <property type="protein sequence ID" value="RPD63037.1"/>
    <property type="molecule type" value="Genomic_DNA"/>
</dbReference>
<dbReference type="PANTHER" id="PTHR23079">
    <property type="entry name" value="RNA-DEPENDENT RNA POLYMERASE"/>
    <property type="match status" value="1"/>
</dbReference>
<accession>A0A5C2SIH9</accession>
<keyword evidence="1" id="KW-0696">RNA-directed RNA polymerase</keyword>
<dbReference type="AlphaFoldDB" id="A0A5C2SIH9"/>
<protein>
    <recommendedName>
        <fullName evidence="1">RNA-dependent RNA polymerase</fullName>
        <ecNumber evidence="1">2.7.7.48</ecNumber>
    </recommendedName>
</protein>
<dbReference type="GO" id="GO:0030422">
    <property type="term" value="P:siRNA processing"/>
    <property type="evidence" value="ECO:0007669"/>
    <property type="project" value="TreeGrafter"/>
</dbReference>
<proteinExistence type="inferred from homology"/>
<dbReference type="GO" id="GO:0003968">
    <property type="term" value="F:RNA-directed RNA polymerase activity"/>
    <property type="evidence" value="ECO:0007669"/>
    <property type="project" value="UniProtKB-KW"/>
</dbReference>
<dbReference type="EC" id="2.7.7.48" evidence="1"/>
<comment type="catalytic activity">
    <reaction evidence="1">
        <text>RNA(n) + a ribonucleoside 5'-triphosphate = RNA(n+1) + diphosphate</text>
        <dbReference type="Rhea" id="RHEA:21248"/>
        <dbReference type="Rhea" id="RHEA-COMP:14527"/>
        <dbReference type="Rhea" id="RHEA-COMP:17342"/>
        <dbReference type="ChEBI" id="CHEBI:33019"/>
        <dbReference type="ChEBI" id="CHEBI:61557"/>
        <dbReference type="ChEBI" id="CHEBI:140395"/>
        <dbReference type="EC" id="2.7.7.48"/>
    </reaction>
</comment>
<evidence type="ECO:0000256" key="1">
    <source>
        <dbReference type="RuleBase" id="RU363098"/>
    </source>
</evidence>
<name>A0A5C2SIH9_9APHY</name>
<dbReference type="PANTHER" id="PTHR23079:SF55">
    <property type="entry name" value="RNA-DIRECTED RNA POLYMERASE"/>
    <property type="match status" value="1"/>
</dbReference>
<keyword evidence="1" id="KW-0694">RNA-binding</keyword>
<evidence type="ECO:0000313" key="3">
    <source>
        <dbReference type="EMBL" id="RPD63037.1"/>
    </source>
</evidence>
<keyword evidence="4" id="KW-1185">Reference proteome</keyword>
<gene>
    <name evidence="3" type="ORF">L227DRAFT_412442</name>
</gene>
<keyword evidence="1" id="KW-0548">Nucleotidyltransferase</keyword>
<dbReference type="Proteomes" id="UP000313359">
    <property type="component" value="Unassembled WGS sequence"/>
</dbReference>
<sequence length="303" mass="34272">MHDVAEFVADYISSDTLGIIATNWLIIADQSSNSIFDEDCLKLAELHSNAVDYVKSGRPVPIKQIPKLKDTRKPDWAAPEVVIRDKDTYYESPRAIGKLFRAIDLPALGEVKRVARKQRRRMVDANGDEQLGDVLERFYGAEDDEDDEIMAAVKKRVSDFVDVSDYDDDTLAAIWDLYNNYGFRLRSICSDYVLAPSHNAMLTEEEAVVGTIVAKCSQPRKRKDRMSQMREQTATLVGSIIAQLMGDEDTPHETQLQRAWTAYRLADVEGDVFGARSFGWLALNSIFDVINDIEEGRTLARRK</sequence>
<dbReference type="STRING" id="1328759.A0A5C2SIH9"/>
<keyword evidence="1" id="KW-0808">Transferase</keyword>
<evidence type="ECO:0000259" key="2">
    <source>
        <dbReference type="Pfam" id="PF05183"/>
    </source>
</evidence>
<dbReference type="GO" id="GO:0003723">
    <property type="term" value="F:RNA binding"/>
    <property type="evidence" value="ECO:0007669"/>
    <property type="project" value="UniProtKB-KW"/>
</dbReference>